<keyword evidence="14" id="KW-1185">Reference proteome</keyword>
<keyword evidence="10" id="KW-0472">Membrane</keyword>
<dbReference type="Gene3D" id="1.10.132.130">
    <property type="match status" value="1"/>
</dbReference>
<keyword evidence="7" id="KW-0325">Glycoprotein</keyword>
<dbReference type="PANTHER" id="PTHR12000">
    <property type="entry name" value="HEMOGLOBINASE FAMILY MEMBER"/>
    <property type="match status" value="1"/>
</dbReference>
<dbReference type="STRING" id="15368.A0A2K2CHS2"/>
<dbReference type="InterPro" id="IPR046427">
    <property type="entry name" value="Legumain_prodom_sf"/>
</dbReference>
<sequence length="594" mass="65299">MRAFWNITCESDPQQARFRNSSGGAGAAPARPRERTELPPSPRSRKATTTRTARLAHHVSAWSTPLRLLKAQPTVPSTHASQLALCSLSPLSLSLLSHTHMLSRAAMAAWWVCGFLSLLAVAAAAADGAEGKWDPLLRMPTEKGCAPAPAPAAADEGVTKWAVLVAGSSGYGNYRHQADVCHAYQILKRGGLKEENIVVFMYDDIAKNVLNPRPGVIINHPKGKDVYAGVPKDYTRDQVTTENFFAVLLGNKTAVTGGSGKVIDSKPNDHIFIFYSDHGGPGILGMPNMPYLYAGDFIKVLREKHASNSYSKMVIYVEACESGSIFEGLMPEDLNIYVTTAANAVENSWGAYCPEMEPPPPPEYITCLGDLYSVSWMEDSDAHDLKKETIKDQYEVVKNRTSNSNKSDRGSHVMEYGDKTFKEEKLFLYQGFNPANANVANRLIWPGPSAAVNQRDADILFMWKRYEQLNVGSEEKLRALMEIKETMAHRKHLDSSIDFIGKLVFGFANGPSVLEAARSPGQPLVDNWDCLKRMVRIFESQCGSLTQYGMKHMRAFANICNNGVSEDKMMEASTSACGSYDLARWSSVAQGHSA</sequence>
<keyword evidence="6" id="KW-1015">Disulfide bond</keyword>
<keyword evidence="10" id="KW-1133">Transmembrane helix</keyword>
<dbReference type="ExpressionAtlas" id="A0A2K2CHS2">
    <property type="expression patterns" value="baseline and differential"/>
</dbReference>
<dbReference type="PIRSF" id="PIRSF019663">
    <property type="entry name" value="Legumain"/>
    <property type="match status" value="1"/>
</dbReference>
<dbReference type="CDD" id="cd21115">
    <property type="entry name" value="legumain_C"/>
    <property type="match status" value="1"/>
</dbReference>
<evidence type="ECO:0000256" key="2">
    <source>
        <dbReference type="ARBA" id="ARBA00022670"/>
    </source>
</evidence>
<dbReference type="Pfam" id="PF20985">
    <property type="entry name" value="Legum_prodom"/>
    <property type="match status" value="1"/>
</dbReference>
<dbReference type="InterPro" id="IPR001096">
    <property type="entry name" value="Peptidase_C13"/>
</dbReference>
<evidence type="ECO:0000256" key="6">
    <source>
        <dbReference type="ARBA" id="ARBA00023157"/>
    </source>
</evidence>
<gene>
    <name evidence="13" type="primary">LOC100821265</name>
    <name evidence="12" type="ORF">BRADI_5g16960v3</name>
</gene>
<dbReference type="AlphaFoldDB" id="A0A2K2CHS2"/>
<comment type="similarity">
    <text evidence="1">Belongs to the peptidase C13 family.</text>
</comment>
<reference evidence="12" key="2">
    <citation type="submission" date="2017-06" db="EMBL/GenBank/DDBJ databases">
        <title>WGS assembly of Brachypodium distachyon.</title>
        <authorList>
            <consortium name="The International Brachypodium Initiative"/>
            <person name="Lucas S."/>
            <person name="Harmon-Smith M."/>
            <person name="Lail K."/>
            <person name="Tice H."/>
            <person name="Grimwood J."/>
            <person name="Bruce D."/>
            <person name="Barry K."/>
            <person name="Shu S."/>
            <person name="Lindquist E."/>
            <person name="Wang M."/>
            <person name="Pitluck S."/>
            <person name="Vogel J.P."/>
            <person name="Garvin D.F."/>
            <person name="Mockler T.C."/>
            <person name="Schmutz J."/>
            <person name="Rokhsar D."/>
            <person name="Bevan M.W."/>
        </authorList>
    </citation>
    <scope>NUCLEOTIDE SEQUENCE</scope>
    <source>
        <strain evidence="12">Bd21</strain>
    </source>
</reference>
<evidence type="ECO:0000256" key="3">
    <source>
        <dbReference type="ARBA" id="ARBA00022729"/>
    </source>
</evidence>
<evidence type="ECO:0000259" key="11">
    <source>
        <dbReference type="Pfam" id="PF20985"/>
    </source>
</evidence>
<dbReference type="GO" id="GO:1990019">
    <property type="term" value="P:protein storage vacuole organization"/>
    <property type="evidence" value="ECO:0007669"/>
    <property type="project" value="EnsemblPlants"/>
</dbReference>
<feature type="transmembrane region" description="Helical" evidence="10">
    <location>
        <begin position="108"/>
        <end position="126"/>
    </location>
</feature>
<keyword evidence="5" id="KW-0788">Thiol protease</keyword>
<evidence type="ECO:0000256" key="8">
    <source>
        <dbReference type="PIRSR" id="PIRSR019663-1"/>
    </source>
</evidence>
<evidence type="ECO:0000256" key="10">
    <source>
        <dbReference type="SAM" id="Phobius"/>
    </source>
</evidence>
<dbReference type="Gramene" id="PNT61570">
    <property type="protein sequence ID" value="PNT61570"/>
    <property type="gene ID" value="BRADI_5g16960v3"/>
</dbReference>
<protein>
    <recommendedName>
        <fullName evidence="11">Legumain prodomain domain-containing protein</fullName>
    </recommendedName>
</protein>
<evidence type="ECO:0000313" key="13">
    <source>
        <dbReference type="EnsemblPlants" id="PNT61570"/>
    </source>
</evidence>
<evidence type="ECO:0000256" key="5">
    <source>
        <dbReference type="ARBA" id="ARBA00022807"/>
    </source>
</evidence>
<evidence type="ECO:0000313" key="12">
    <source>
        <dbReference type="EMBL" id="PNT61570.1"/>
    </source>
</evidence>
<dbReference type="GO" id="GO:0000326">
    <property type="term" value="C:protein storage vacuole"/>
    <property type="evidence" value="ECO:0007669"/>
    <property type="project" value="EnsemblPlants"/>
</dbReference>
<feature type="active site" description="Nucleophile" evidence="8">
    <location>
        <position position="320"/>
    </location>
</feature>
<evidence type="ECO:0000256" key="1">
    <source>
        <dbReference type="ARBA" id="ARBA00009941"/>
    </source>
</evidence>
<dbReference type="PIRSF" id="PIRSF500139">
    <property type="entry name" value="AE"/>
    <property type="match status" value="1"/>
</dbReference>
<keyword evidence="10" id="KW-0812">Transmembrane</keyword>
<dbReference type="InterPro" id="IPR043577">
    <property type="entry name" value="AE"/>
</dbReference>
<feature type="active site" evidence="8">
    <location>
        <position position="278"/>
    </location>
</feature>
<accession>A0A2K2CHS2</accession>
<dbReference type="EMBL" id="CM000884">
    <property type="protein sequence ID" value="PNT61570.1"/>
    <property type="molecule type" value="Genomic_DNA"/>
</dbReference>
<evidence type="ECO:0000256" key="7">
    <source>
        <dbReference type="ARBA" id="ARBA00023180"/>
    </source>
</evidence>
<keyword evidence="3" id="KW-0732">Signal</keyword>
<reference evidence="12 13" key="1">
    <citation type="journal article" date="2010" name="Nature">
        <title>Genome sequencing and analysis of the model grass Brachypodium distachyon.</title>
        <authorList>
            <consortium name="International Brachypodium Initiative"/>
        </authorList>
    </citation>
    <scope>NUCLEOTIDE SEQUENCE [LARGE SCALE GENOMIC DNA]</scope>
    <source>
        <strain evidence="12">Bd21</strain>
        <strain evidence="13">cv. Bd21</strain>
    </source>
</reference>
<organism evidence="12">
    <name type="scientific">Brachypodium distachyon</name>
    <name type="common">Purple false brome</name>
    <name type="synonym">Trachynia distachya</name>
    <dbReference type="NCBI Taxonomy" id="15368"/>
    <lineage>
        <taxon>Eukaryota</taxon>
        <taxon>Viridiplantae</taxon>
        <taxon>Streptophyta</taxon>
        <taxon>Embryophyta</taxon>
        <taxon>Tracheophyta</taxon>
        <taxon>Spermatophyta</taxon>
        <taxon>Magnoliopsida</taxon>
        <taxon>Liliopsida</taxon>
        <taxon>Poales</taxon>
        <taxon>Poaceae</taxon>
        <taxon>BOP clade</taxon>
        <taxon>Pooideae</taxon>
        <taxon>Stipodae</taxon>
        <taxon>Brachypodieae</taxon>
        <taxon>Brachypodium</taxon>
    </lineage>
</organism>
<dbReference type="PANTHER" id="PTHR12000:SF25">
    <property type="entry name" value="VACUOLAR-PROCESSING ENZYME BETA-ISOZYME 1"/>
    <property type="match status" value="1"/>
</dbReference>
<evidence type="ECO:0000256" key="4">
    <source>
        <dbReference type="ARBA" id="ARBA00022801"/>
    </source>
</evidence>
<dbReference type="GO" id="GO:0051603">
    <property type="term" value="P:proteolysis involved in protein catabolic process"/>
    <property type="evidence" value="ECO:0000318"/>
    <property type="project" value="GO_Central"/>
</dbReference>
<dbReference type="GO" id="GO:0006624">
    <property type="term" value="P:vacuolar protein processing"/>
    <property type="evidence" value="ECO:0000318"/>
    <property type="project" value="GO_Central"/>
</dbReference>
<keyword evidence="4" id="KW-0378">Hydrolase</keyword>
<dbReference type="GeneID" id="100821265"/>
<evidence type="ECO:0000313" key="14">
    <source>
        <dbReference type="Proteomes" id="UP000008810"/>
    </source>
</evidence>
<feature type="domain" description="Legumain prodomain" evidence="11">
    <location>
        <begin position="482"/>
        <end position="577"/>
    </location>
</feature>
<reference evidence="13" key="3">
    <citation type="submission" date="2018-08" db="UniProtKB">
        <authorList>
            <consortium name="EnsemblPlants"/>
        </authorList>
    </citation>
    <scope>IDENTIFICATION</scope>
    <source>
        <strain evidence="13">cv. Bd21</strain>
    </source>
</reference>
<name>A0A2K2CHS2_BRADI</name>
<dbReference type="Proteomes" id="UP000008810">
    <property type="component" value="Chromosome 5"/>
</dbReference>
<dbReference type="RefSeq" id="XP_003580236.2">
    <property type="nucleotide sequence ID" value="XM_003580188.4"/>
</dbReference>
<proteinExistence type="inferred from homology"/>
<dbReference type="PRINTS" id="PR00776">
    <property type="entry name" value="HEMOGLOBNASE"/>
</dbReference>
<dbReference type="GO" id="GO:0004197">
    <property type="term" value="F:cysteine-type endopeptidase activity"/>
    <property type="evidence" value="ECO:0000318"/>
    <property type="project" value="GO_Central"/>
</dbReference>
<keyword evidence="2" id="KW-0645">Protease</keyword>
<evidence type="ECO:0000256" key="9">
    <source>
        <dbReference type="SAM" id="MobiDB-lite"/>
    </source>
</evidence>
<dbReference type="FunFam" id="3.40.50.1460:FF:000005">
    <property type="entry name" value="Vacuolar-processing enzyme beta-isozyme"/>
    <property type="match status" value="1"/>
</dbReference>
<dbReference type="Pfam" id="PF01650">
    <property type="entry name" value="Peptidase_C13"/>
    <property type="match status" value="1"/>
</dbReference>
<dbReference type="InterPro" id="IPR048501">
    <property type="entry name" value="Legum_prodom"/>
</dbReference>
<dbReference type="OrthoDB" id="192611at2759"/>
<dbReference type="EnsemblPlants" id="PNT61570">
    <property type="protein sequence ID" value="PNT61570"/>
    <property type="gene ID" value="BRADI_5g16960v3"/>
</dbReference>
<dbReference type="FunFam" id="1.10.132.130:FF:000001">
    <property type="entry name" value="Vacuolar-processing enzyme beta-isozyme"/>
    <property type="match status" value="1"/>
</dbReference>
<dbReference type="Gene3D" id="3.40.50.1460">
    <property type="match status" value="1"/>
</dbReference>
<feature type="region of interest" description="Disordered" evidence="9">
    <location>
        <begin position="15"/>
        <end position="51"/>
    </location>
</feature>